<protein>
    <submittedName>
        <fullName evidence="1">Uncharacterized protein</fullName>
    </submittedName>
</protein>
<dbReference type="HOGENOM" id="CLU_1262135_0_0_1"/>
<dbReference type="AlphaFoldDB" id="U9UHA9"/>
<evidence type="ECO:0000313" key="1">
    <source>
        <dbReference type="EMBL" id="ESA19770.1"/>
    </source>
</evidence>
<organism evidence="1">
    <name type="scientific">Rhizophagus irregularis (strain DAOM 181602 / DAOM 197198 / MUCL 43194)</name>
    <name type="common">Arbuscular mycorrhizal fungus</name>
    <name type="synonym">Glomus intraradices</name>
    <dbReference type="NCBI Taxonomy" id="747089"/>
    <lineage>
        <taxon>Eukaryota</taxon>
        <taxon>Fungi</taxon>
        <taxon>Fungi incertae sedis</taxon>
        <taxon>Mucoromycota</taxon>
        <taxon>Glomeromycotina</taxon>
        <taxon>Glomeromycetes</taxon>
        <taxon>Glomerales</taxon>
        <taxon>Glomeraceae</taxon>
        <taxon>Rhizophagus</taxon>
    </lineage>
</organism>
<name>U9UHA9_RHIID</name>
<dbReference type="EMBL" id="KI277964">
    <property type="protein sequence ID" value="ESA19770.1"/>
    <property type="molecule type" value="Genomic_DNA"/>
</dbReference>
<gene>
    <name evidence="1" type="ORF">GLOINDRAFT_92700</name>
</gene>
<reference evidence="1" key="1">
    <citation type="submission" date="2013-07" db="EMBL/GenBank/DDBJ databases">
        <title>The genome of an arbuscular mycorrhizal fungus provides insights into the evolution of the oldest plant symbiosis.</title>
        <authorList>
            <consortium name="DOE Joint Genome Institute"/>
            <person name="Tisserant E."/>
            <person name="Malbreil M."/>
            <person name="Kuo A."/>
            <person name="Kohler A."/>
            <person name="Symeonidi A."/>
            <person name="Balestrini R."/>
            <person name="Charron P."/>
            <person name="Duensing N."/>
            <person name="Frei-dit-Frey N."/>
            <person name="Gianinazzi-Pearson V."/>
            <person name="Gilbert B."/>
            <person name="Handa Y."/>
            <person name="Hijri M."/>
            <person name="Kaul R."/>
            <person name="Kawaguchi M."/>
            <person name="Krajinski F."/>
            <person name="Lammers P."/>
            <person name="Lapierre D."/>
            <person name="Masclaux F.G."/>
            <person name="Murat C."/>
            <person name="Morin E."/>
            <person name="Ndikumana S."/>
            <person name="Pagni M."/>
            <person name="Petitpierre D."/>
            <person name="Requena N."/>
            <person name="Rosikiewicz P."/>
            <person name="Riley R."/>
            <person name="Saito K."/>
            <person name="San Clemente H."/>
            <person name="Shapiro H."/>
            <person name="van Tuinen D."/>
            <person name="Becard G."/>
            <person name="Bonfante P."/>
            <person name="Paszkowski U."/>
            <person name="Shachar-Hill Y."/>
            <person name="Young J.P."/>
            <person name="Sanders I.R."/>
            <person name="Henrissat B."/>
            <person name="Rensing S.A."/>
            <person name="Grigoriev I.V."/>
            <person name="Corradi N."/>
            <person name="Roux C."/>
            <person name="Martin F."/>
        </authorList>
    </citation>
    <scope>NUCLEOTIDE SEQUENCE</scope>
    <source>
        <strain evidence="1">DAOM 197198</strain>
    </source>
</reference>
<proteinExistence type="predicted"/>
<sequence>MLKEQLVVLAIDRKNLLDTFEIAIKRLEACIDSTRHYSDWNQRKQSRDNIDSIQFQDLESNKQYLEVHLFNVGSQLRDKENPSFLVEELEEEFKRWISSTGINVNNCSPEIVKLIGLTHDFLTAQADEYARKLSLDAQERNKRMSNEQLKHALNFSFGNVNNYFNQVRKEEKELGNKNYSEITIQNKFNGDAEQGGKDLELILSEYKKRGSYGQLLTFKQVF</sequence>
<accession>U9UHA9</accession>
<dbReference type="VEuPathDB" id="FungiDB:RhiirFUN_025307"/>